<dbReference type="InterPro" id="IPR007235">
    <property type="entry name" value="Glyco_trans_28_C"/>
</dbReference>
<dbReference type="PANTHER" id="PTHR10704:SF44">
    <property type="entry name" value="LD35051P-RELATED"/>
    <property type="match status" value="1"/>
</dbReference>
<dbReference type="Pfam" id="PF13469">
    <property type="entry name" value="Sulfotransfer_3"/>
    <property type="match status" value="1"/>
</dbReference>
<dbReference type="PANTHER" id="PTHR10704">
    <property type="entry name" value="CARBOHYDRATE SULFOTRANSFERASE"/>
    <property type="match status" value="1"/>
</dbReference>
<dbReference type="Gene3D" id="3.40.50.2000">
    <property type="entry name" value="Glycogen Phosphorylase B"/>
    <property type="match status" value="1"/>
</dbReference>
<evidence type="ECO:0000259" key="1">
    <source>
        <dbReference type="Pfam" id="PF04101"/>
    </source>
</evidence>
<dbReference type="InterPro" id="IPR051135">
    <property type="entry name" value="Gal/GlcNAc/GalNAc_ST"/>
</dbReference>
<proteinExistence type="predicted"/>
<comment type="caution">
    <text evidence="2">The sequence shown here is derived from an EMBL/GenBank/DDBJ whole genome shotgun (WGS) entry which is preliminary data.</text>
</comment>
<evidence type="ECO:0000313" key="3">
    <source>
        <dbReference type="Proteomes" id="UP000722125"/>
    </source>
</evidence>
<dbReference type="SUPFAM" id="SSF52540">
    <property type="entry name" value="P-loop containing nucleoside triphosphate hydrolases"/>
    <property type="match status" value="1"/>
</dbReference>
<reference evidence="2 3" key="1">
    <citation type="submission" date="2021-05" db="EMBL/GenBank/DDBJ databases">
        <title>Description of Cellulomonas sp. DKR-3 sp. nov.</title>
        <authorList>
            <person name="Dahal R.H."/>
            <person name="Chaudhary D.K."/>
        </authorList>
    </citation>
    <scope>NUCLEOTIDE SEQUENCE [LARGE SCALE GENOMIC DNA]</scope>
    <source>
        <strain evidence="2 3">DKR-3</strain>
    </source>
</reference>
<dbReference type="SUPFAM" id="SSF53756">
    <property type="entry name" value="UDP-Glycosyltransferase/glycogen phosphorylase"/>
    <property type="match status" value="1"/>
</dbReference>
<dbReference type="Pfam" id="PF04101">
    <property type="entry name" value="Glyco_tran_28_C"/>
    <property type="match status" value="1"/>
</dbReference>
<feature type="domain" description="Glycosyl transferase family 28 C-terminal" evidence="1">
    <location>
        <begin position="60"/>
        <end position="116"/>
    </location>
</feature>
<dbReference type="Proteomes" id="UP000722125">
    <property type="component" value="Unassembled WGS sequence"/>
</dbReference>
<accession>A0ABS5TUS0</accession>
<evidence type="ECO:0000313" key="2">
    <source>
        <dbReference type="EMBL" id="MBT0992898.1"/>
    </source>
</evidence>
<dbReference type="InterPro" id="IPR027417">
    <property type="entry name" value="P-loop_NTPase"/>
</dbReference>
<dbReference type="EMBL" id="JAHBOH010000001">
    <property type="protein sequence ID" value="MBT0992898.1"/>
    <property type="molecule type" value="Genomic_DNA"/>
</dbReference>
<name>A0ABS5TUS0_9CELL</name>
<sequence>MNGARTVVVLLGTDVHPFERLVGWADEWARTHPDDDVVVQHGYTRAPETARGVAILPPAQLAELIARADAVVCHGGPGTLADARRGGHQPVLVPRAPGRGEHVDGHQERFARWVDEHGLACVVTDVARLDELVGQGTRAPVETADVVAQTAERVGREVERLLRPDATSRGPVLYIAGAGRSGSTLVERVLGQVPGVVVLGEVHHLWERGVARDELCGCGAPFASCPFWSEVGRLAFGGWQDDDVRRVAALADAVDRHRRVPATLVRGRHGHRRRGLLDYTDYYRRIYDAAREVTGARLVVDSGKHPTLAHCLARDPRIDLRILHLVRDPIGVSYSWAKSVQRPEARTAEDEYMTQYTPALSSLLWSLTTVEAELLRTTRAPIARLRYEDFVADPRDTLVAAWRQLGLEPDGLDVVSPRMELAANHTVAGNPVRFKVGTVELRTDEEWRRSMPRRDKLTVAALTGPLRTAMGYGVDLGERPA</sequence>
<organism evidence="2 3">
    <name type="scientific">Cellulomonas fulva</name>
    <dbReference type="NCBI Taxonomy" id="2835530"/>
    <lineage>
        <taxon>Bacteria</taxon>
        <taxon>Bacillati</taxon>
        <taxon>Actinomycetota</taxon>
        <taxon>Actinomycetes</taxon>
        <taxon>Micrococcales</taxon>
        <taxon>Cellulomonadaceae</taxon>
        <taxon>Cellulomonas</taxon>
    </lineage>
</organism>
<dbReference type="Gene3D" id="3.40.50.300">
    <property type="entry name" value="P-loop containing nucleotide triphosphate hydrolases"/>
    <property type="match status" value="1"/>
</dbReference>
<dbReference type="RefSeq" id="WP_214345891.1">
    <property type="nucleotide sequence ID" value="NZ_JAHBOH010000001.1"/>
</dbReference>
<gene>
    <name evidence="2" type="ORF">KIN34_01150</name>
</gene>
<keyword evidence="3" id="KW-1185">Reference proteome</keyword>
<protein>
    <submittedName>
        <fullName evidence="2">Sulfotransferase</fullName>
    </submittedName>
</protein>